<dbReference type="Proteomes" id="UP000277671">
    <property type="component" value="Unassembled WGS sequence"/>
</dbReference>
<organism evidence="2 3">
    <name type="scientific">Micromonospora pisi</name>
    <dbReference type="NCBI Taxonomy" id="589240"/>
    <lineage>
        <taxon>Bacteria</taxon>
        <taxon>Bacillati</taxon>
        <taxon>Actinomycetota</taxon>
        <taxon>Actinomycetes</taxon>
        <taxon>Micromonosporales</taxon>
        <taxon>Micromonosporaceae</taxon>
        <taxon>Micromonospora</taxon>
    </lineage>
</organism>
<name>A0A495JKY6_9ACTN</name>
<reference evidence="2 3" key="1">
    <citation type="submission" date="2018-10" db="EMBL/GenBank/DDBJ databases">
        <title>Sequencing the genomes of 1000 actinobacteria strains.</title>
        <authorList>
            <person name="Klenk H.-P."/>
        </authorList>
    </citation>
    <scope>NUCLEOTIDE SEQUENCE [LARGE SCALE GENOMIC DNA]</scope>
    <source>
        <strain evidence="2 3">DSM 45175</strain>
    </source>
</reference>
<dbReference type="InterPro" id="IPR025164">
    <property type="entry name" value="Toastrack_DUF4097"/>
</dbReference>
<protein>
    <submittedName>
        <fullName evidence="2">DUF4097 and DUF4098 domain-containing protein YvlB</fullName>
    </submittedName>
</protein>
<dbReference type="AlphaFoldDB" id="A0A495JKY6"/>
<evidence type="ECO:0000313" key="3">
    <source>
        <dbReference type="Proteomes" id="UP000277671"/>
    </source>
</evidence>
<evidence type="ECO:0000313" key="2">
    <source>
        <dbReference type="EMBL" id="RKR89501.1"/>
    </source>
</evidence>
<feature type="domain" description="DUF4097" evidence="1">
    <location>
        <begin position="13"/>
        <end position="279"/>
    </location>
</feature>
<proteinExistence type="predicted"/>
<comment type="caution">
    <text evidence="2">The sequence shown here is derived from an EMBL/GenBank/DDBJ whole genome shotgun (WGS) entry which is preliminary data.</text>
</comment>
<dbReference type="PANTHER" id="PTHR34094">
    <property type="match status" value="1"/>
</dbReference>
<sequence>MPVFATPEPISVTIDLSVGDVRLIASDRTDTLVEVRPSDESDESDVKAAQQTRVEYANGALTVRGPKARAFDFSKKTRSVAVLVELPTGSAVHGDMSVGDFHSTGALGECRLKTSVGHFRLDRTGQLRLDTSGGHITVDTIAGNAEVATGSGRVDIGRISGAAVIKNSNGNTNIGTVTGDLRTRAANGDISVDRADAAVDAKTSNGTIRIGEVARESVTLHTAAGDLEIGIAAGTAAWLDLKTGHGRVHNALEDIGQGPEKSEATVEVRAHTSFGDITVRRS</sequence>
<dbReference type="EMBL" id="RBKT01000001">
    <property type="protein sequence ID" value="RKR89501.1"/>
    <property type="molecule type" value="Genomic_DNA"/>
</dbReference>
<evidence type="ECO:0000259" key="1">
    <source>
        <dbReference type="Pfam" id="PF13349"/>
    </source>
</evidence>
<accession>A0A495JKY6</accession>
<gene>
    <name evidence="2" type="ORF">BDK92_3853</name>
</gene>
<dbReference type="OrthoDB" id="3252095at2"/>
<dbReference type="RefSeq" id="WP_121157928.1">
    <property type="nucleotide sequence ID" value="NZ_RBKT01000001.1"/>
</dbReference>
<keyword evidence="3" id="KW-1185">Reference proteome</keyword>
<dbReference type="Pfam" id="PF13349">
    <property type="entry name" value="DUF4097"/>
    <property type="match status" value="1"/>
</dbReference>
<dbReference type="PANTHER" id="PTHR34094:SF1">
    <property type="entry name" value="PROTEIN FAM185A"/>
    <property type="match status" value="1"/>
</dbReference>